<dbReference type="Gene3D" id="3.60.40.10">
    <property type="entry name" value="PPM-type phosphatase domain"/>
    <property type="match status" value="1"/>
</dbReference>
<sequence>MKDCIALPITETSQVGEARRFASALATDIEFNETERGKVAIIVTELANNLIKHAKNGEIILRSLRNNAEYGIEIIGLDAGPGMANIPQCLRDGFSTAGTTGTGLGAIGRQSTVFDIHSVPGVGTVLVAQLWPKKNAGIALRNTEPLEIGVVNLPKLEQEISGDDWAVVNLSNRSLILVADGLGAGILAAEAAREAVRIFRAKAALNPKIIMEMAHAALRSTRGAAVAIAEINRVEKTVQYVGIGNISGAIVTGNKSQSMVSYNGTVGHQIRKIEGFVYPWNDGSILIMHSDGLGTQWSLERYPGLISRHPAVIAGTLYRDFKRSRDDVTVLVAKQVTTDE</sequence>
<dbReference type="Gene3D" id="3.30.565.10">
    <property type="entry name" value="Histidine kinase-like ATPase, C-terminal domain"/>
    <property type="match status" value="1"/>
</dbReference>
<keyword evidence="2" id="KW-0418">Kinase</keyword>
<protein>
    <submittedName>
        <fullName evidence="2">Anti-sigma regulatory factor, serine/threonine protein kinase</fullName>
    </submittedName>
</protein>
<comment type="caution">
    <text evidence="2">The sequence shown here is derived from an EMBL/GenBank/DDBJ whole genome shotgun (WGS) entry which is preliminary data.</text>
</comment>
<dbReference type="SUPFAM" id="SSF55874">
    <property type="entry name" value="ATPase domain of HSP90 chaperone/DNA topoisomerase II/histidine kinase"/>
    <property type="match status" value="1"/>
</dbReference>
<dbReference type="InterPro" id="IPR039248">
    <property type="entry name" value="Ptase_RsbX"/>
</dbReference>
<accession>A0AAV3X529</accession>
<dbReference type="EMBL" id="BLAY01000011">
    <property type="protein sequence ID" value="GET36301.1"/>
    <property type="molecule type" value="Genomic_DNA"/>
</dbReference>
<evidence type="ECO:0000259" key="1">
    <source>
        <dbReference type="SMART" id="SM00331"/>
    </source>
</evidence>
<proteinExistence type="predicted"/>
<dbReference type="SUPFAM" id="SSF81606">
    <property type="entry name" value="PP2C-like"/>
    <property type="match status" value="1"/>
</dbReference>
<gene>
    <name evidence="2" type="ORF">MiSe_10490</name>
</gene>
<name>A0AAV3X529_9CYAN</name>
<dbReference type="RefSeq" id="WP_226575644.1">
    <property type="nucleotide sequence ID" value="NZ_BLAY01000011.1"/>
</dbReference>
<dbReference type="InterPro" id="IPR036890">
    <property type="entry name" value="HATPase_C_sf"/>
</dbReference>
<dbReference type="Pfam" id="PF07228">
    <property type="entry name" value="SpoIIE"/>
    <property type="match status" value="1"/>
</dbReference>
<evidence type="ECO:0000313" key="2">
    <source>
        <dbReference type="EMBL" id="GET36301.1"/>
    </source>
</evidence>
<keyword evidence="2" id="KW-0808">Transferase</keyword>
<feature type="domain" description="PPM-type phosphatase" evidence="1">
    <location>
        <begin position="143"/>
        <end position="335"/>
    </location>
</feature>
<reference evidence="2" key="1">
    <citation type="submission" date="2019-10" db="EMBL/GenBank/DDBJ databases">
        <title>Draft genome sequece of Microseira wollei NIES-4236.</title>
        <authorList>
            <person name="Yamaguchi H."/>
            <person name="Suzuki S."/>
            <person name="Kawachi M."/>
        </authorList>
    </citation>
    <scope>NUCLEOTIDE SEQUENCE</scope>
    <source>
        <strain evidence="2">NIES-4236</strain>
    </source>
</reference>
<dbReference type="InterPro" id="IPR003594">
    <property type="entry name" value="HATPase_dom"/>
</dbReference>
<dbReference type="SMART" id="SM00331">
    <property type="entry name" value="PP2C_SIG"/>
    <property type="match status" value="1"/>
</dbReference>
<dbReference type="Pfam" id="PF13581">
    <property type="entry name" value="HATPase_c_2"/>
    <property type="match status" value="1"/>
</dbReference>
<dbReference type="PANTHER" id="PTHR35801:SF1">
    <property type="entry name" value="PHOSPHOSERINE PHOSPHATASE RSBX"/>
    <property type="match status" value="1"/>
</dbReference>
<keyword evidence="2" id="KW-0723">Serine/threonine-protein kinase</keyword>
<organism evidence="2 3">
    <name type="scientific">Microseira wollei NIES-4236</name>
    <dbReference type="NCBI Taxonomy" id="2530354"/>
    <lineage>
        <taxon>Bacteria</taxon>
        <taxon>Bacillati</taxon>
        <taxon>Cyanobacteriota</taxon>
        <taxon>Cyanophyceae</taxon>
        <taxon>Oscillatoriophycideae</taxon>
        <taxon>Aerosakkonematales</taxon>
        <taxon>Aerosakkonemataceae</taxon>
        <taxon>Microseira</taxon>
    </lineage>
</organism>
<keyword evidence="3" id="KW-1185">Reference proteome</keyword>
<dbReference type="InterPro" id="IPR001932">
    <property type="entry name" value="PPM-type_phosphatase-like_dom"/>
</dbReference>
<dbReference type="GO" id="GO:0004674">
    <property type="term" value="F:protein serine/threonine kinase activity"/>
    <property type="evidence" value="ECO:0007669"/>
    <property type="project" value="UniProtKB-KW"/>
</dbReference>
<dbReference type="Proteomes" id="UP001050975">
    <property type="component" value="Unassembled WGS sequence"/>
</dbReference>
<dbReference type="AlphaFoldDB" id="A0AAV3X529"/>
<dbReference type="InterPro" id="IPR036457">
    <property type="entry name" value="PPM-type-like_dom_sf"/>
</dbReference>
<evidence type="ECO:0000313" key="3">
    <source>
        <dbReference type="Proteomes" id="UP001050975"/>
    </source>
</evidence>
<dbReference type="PANTHER" id="PTHR35801">
    <property type="entry name" value="PHOSPHOSERINE PHOSPHATASE RSBX"/>
    <property type="match status" value="1"/>
</dbReference>